<keyword evidence="2" id="KW-1185">Reference proteome</keyword>
<reference evidence="1 2" key="1">
    <citation type="submission" date="2024-06" db="EMBL/GenBank/DDBJ databases">
        <title>Draft genome sequence of Geodermatophilus badlandi, a novel member of the Geodermatophilaceae isolated from badland sedimentary rocks in the Red desert, Wyoming, USA.</title>
        <authorList>
            <person name="Ben Tekaya S."/>
            <person name="Nouioui I."/>
            <person name="Flores G.M."/>
            <person name="Shaal M.N."/>
            <person name="Bredoire F."/>
            <person name="Basile F."/>
            <person name="Van Diepen L."/>
            <person name="Ward N.L."/>
        </authorList>
    </citation>
    <scope>NUCLEOTIDE SEQUENCE [LARGE SCALE GENOMIC DNA]</scope>
    <source>
        <strain evidence="1 2">WL48A</strain>
    </source>
</reference>
<accession>A0ABV3XCW2</accession>
<dbReference type="Proteomes" id="UP001560045">
    <property type="component" value="Unassembled WGS sequence"/>
</dbReference>
<dbReference type="Pfam" id="PF20358">
    <property type="entry name" value="DUF6653"/>
    <property type="match status" value="1"/>
</dbReference>
<evidence type="ECO:0000313" key="2">
    <source>
        <dbReference type="Proteomes" id="UP001560045"/>
    </source>
</evidence>
<organism evidence="1 2">
    <name type="scientific">Geodermatophilus maliterrae</name>
    <dbReference type="NCBI Taxonomy" id="3162531"/>
    <lineage>
        <taxon>Bacteria</taxon>
        <taxon>Bacillati</taxon>
        <taxon>Actinomycetota</taxon>
        <taxon>Actinomycetes</taxon>
        <taxon>Geodermatophilales</taxon>
        <taxon>Geodermatophilaceae</taxon>
        <taxon>Geodermatophilus</taxon>
    </lineage>
</organism>
<dbReference type="EMBL" id="JBFNXQ010000012">
    <property type="protein sequence ID" value="MEX5717963.1"/>
    <property type="molecule type" value="Genomic_DNA"/>
</dbReference>
<dbReference type="RefSeq" id="WP_369204341.1">
    <property type="nucleotide sequence ID" value="NZ_JBFNXQ010000012.1"/>
</dbReference>
<sequence>MALDTRIARAFGLEGDAWQRHANPWSVYTRIPIPPLLVAAIWSRSRIGWRSLVPVGAVCAWAVVNPRAFPPPRSLDHWASRGVLGETCWARRHEVPVPARHRVAPNVLGAVSALGVPFIVRGLVVRDGWMVLFGLAVQMAGKVWFIDRMALLYDDVAPAGSATVAVPLHTVGAPQR</sequence>
<proteinExistence type="predicted"/>
<name>A0ABV3XCW2_9ACTN</name>
<comment type="caution">
    <text evidence="1">The sequence shown here is derived from an EMBL/GenBank/DDBJ whole genome shotgun (WGS) entry which is preliminary data.</text>
</comment>
<evidence type="ECO:0000313" key="1">
    <source>
        <dbReference type="EMBL" id="MEX5717963.1"/>
    </source>
</evidence>
<protein>
    <submittedName>
        <fullName evidence="1">DUF6653 family protein</fullName>
    </submittedName>
</protein>
<gene>
    <name evidence="1" type="ORF">ABQ292_06235</name>
</gene>
<dbReference type="InterPro" id="IPR046595">
    <property type="entry name" value="DUF6653"/>
</dbReference>